<comment type="caution">
    <text evidence="2">The sequence shown here is derived from an EMBL/GenBank/DDBJ whole genome shotgun (WGS) entry which is preliminary data.</text>
</comment>
<dbReference type="EMBL" id="DSLG01000007">
    <property type="protein sequence ID" value="HEA87549.1"/>
    <property type="molecule type" value="Genomic_DNA"/>
</dbReference>
<sequence>MKPDFPADRKLNEQLNELERKIDQAVELLSRLRRENRELQEKIARLETLRLKLIDQLNSIIDKIDSLL</sequence>
<reference evidence="2" key="1">
    <citation type="journal article" date="2020" name="mSystems">
        <title>Genome- and Community-Level Interaction Insights into Carbon Utilization and Element Cycling Functions of Hydrothermarchaeota in Hydrothermal Sediment.</title>
        <authorList>
            <person name="Zhou Z."/>
            <person name="Liu Y."/>
            <person name="Xu W."/>
            <person name="Pan J."/>
            <person name="Luo Z.H."/>
            <person name="Li M."/>
        </authorList>
    </citation>
    <scope>NUCLEOTIDE SEQUENCE [LARGE SCALE GENOMIC DNA]</scope>
    <source>
        <strain evidence="2">SpSt-265</strain>
        <strain evidence="3">SpSt-465</strain>
    </source>
</reference>
<accession>A0A7C1SRQ3</accession>
<evidence type="ECO:0000313" key="3">
    <source>
        <dbReference type="EMBL" id="HFJ53148.1"/>
    </source>
</evidence>
<keyword evidence="1" id="KW-0175">Coiled coil</keyword>
<gene>
    <name evidence="2" type="ORF">ENP94_06015</name>
    <name evidence="3" type="ORF">ENS16_00440</name>
</gene>
<dbReference type="Gene3D" id="1.20.5.340">
    <property type="match status" value="1"/>
</dbReference>
<protein>
    <recommendedName>
        <fullName evidence="4">Cell division protein ZapB</fullName>
    </recommendedName>
</protein>
<proteinExistence type="predicted"/>
<name>A0A7C1SRQ3_UNCW3</name>
<evidence type="ECO:0000313" key="2">
    <source>
        <dbReference type="EMBL" id="HEA87549.1"/>
    </source>
</evidence>
<evidence type="ECO:0000256" key="1">
    <source>
        <dbReference type="SAM" id="Coils"/>
    </source>
</evidence>
<feature type="coiled-coil region" evidence="1">
    <location>
        <begin position="8"/>
        <end position="56"/>
    </location>
</feature>
<dbReference type="AlphaFoldDB" id="A0A7C1SRQ3"/>
<organism evidence="2">
    <name type="scientific">candidate division WOR-3 bacterium</name>
    <dbReference type="NCBI Taxonomy" id="2052148"/>
    <lineage>
        <taxon>Bacteria</taxon>
        <taxon>Bacteria division WOR-3</taxon>
    </lineage>
</organism>
<dbReference type="EMBL" id="DSTU01000001">
    <property type="protein sequence ID" value="HFJ53148.1"/>
    <property type="molecule type" value="Genomic_DNA"/>
</dbReference>
<evidence type="ECO:0008006" key="4">
    <source>
        <dbReference type="Google" id="ProtNLM"/>
    </source>
</evidence>